<organism evidence="5 6">
    <name type="scientific">Smittium mucronatum</name>
    <dbReference type="NCBI Taxonomy" id="133383"/>
    <lineage>
        <taxon>Eukaryota</taxon>
        <taxon>Fungi</taxon>
        <taxon>Fungi incertae sedis</taxon>
        <taxon>Zoopagomycota</taxon>
        <taxon>Kickxellomycotina</taxon>
        <taxon>Harpellomycetes</taxon>
        <taxon>Harpellales</taxon>
        <taxon>Legeriomycetaceae</taxon>
        <taxon>Smittium</taxon>
    </lineage>
</organism>
<comment type="caution">
    <text evidence="5">The sequence shown here is derived from an EMBL/GenBank/DDBJ whole genome shotgun (WGS) entry which is preliminary data.</text>
</comment>
<dbReference type="InterPro" id="IPR013766">
    <property type="entry name" value="Thioredoxin_domain"/>
</dbReference>
<evidence type="ECO:0000256" key="2">
    <source>
        <dbReference type="ARBA" id="ARBA00022729"/>
    </source>
</evidence>
<comment type="similarity">
    <text evidence="1">Belongs to the protein disulfide isomerase family.</text>
</comment>
<keyword evidence="2 3" id="KW-0732">Signal</keyword>
<dbReference type="PANTHER" id="PTHR45672">
    <property type="entry name" value="PROTEIN DISULFIDE-ISOMERASE C17H9.14C-RELATED"/>
    <property type="match status" value="1"/>
</dbReference>
<dbReference type="Gene3D" id="3.40.30.10">
    <property type="entry name" value="Glutaredoxin"/>
    <property type="match status" value="1"/>
</dbReference>
<dbReference type="Proteomes" id="UP000187455">
    <property type="component" value="Unassembled WGS sequence"/>
</dbReference>
<feature type="chain" id="PRO_5012660997" evidence="3">
    <location>
        <begin position="24"/>
        <end position="135"/>
    </location>
</feature>
<dbReference type="GO" id="GO:0003756">
    <property type="term" value="F:protein disulfide isomerase activity"/>
    <property type="evidence" value="ECO:0007669"/>
    <property type="project" value="TreeGrafter"/>
</dbReference>
<accession>A0A1R0H0P3</accession>
<dbReference type="InterPro" id="IPR051063">
    <property type="entry name" value="PDI"/>
</dbReference>
<dbReference type="GO" id="GO:0006457">
    <property type="term" value="P:protein folding"/>
    <property type="evidence" value="ECO:0007669"/>
    <property type="project" value="TreeGrafter"/>
</dbReference>
<evidence type="ECO:0000313" key="6">
    <source>
        <dbReference type="Proteomes" id="UP000187455"/>
    </source>
</evidence>
<evidence type="ECO:0000256" key="3">
    <source>
        <dbReference type="SAM" id="SignalP"/>
    </source>
</evidence>
<dbReference type="GO" id="GO:0005783">
    <property type="term" value="C:endoplasmic reticulum"/>
    <property type="evidence" value="ECO:0007669"/>
    <property type="project" value="TreeGrafter"/>
</dbReference>
<name>A0A1R0H0P3_9FUNG</name>
<dbReference type="SUPFAM" id="SSF52833">
    <property type="entry name" value="Thioredoxin-like"/>
    <property type="match status" value="1"/>
</dbReference>
<dbReference type="Pfam" id="PF00085">
    <property type="entry name" value="Thioredoxin"/>
    <property type="match status" value="1"/>
</dbReference>
<keyword evidence="6" id="KW-1185">Reference proteome</keyword>
<reference evidence="5 6" key="1">
    <citation type="journal article" date="2016" name="Mol. Biol. Evol.">
        <title>Genome-Wide Survey of Gut Fungi (Harpellales) Reveals the First Horizontally Transferred Ubiquitin Gene from a Mosquito Host.</title>
        <authorList>
            <person name="Wang Y."/>
            <person name="White M.M."/>
            <person name="Kvist S."/>
            <person name="Moncalvo J.M."/>
        </authorList>
    </citation>
    <scope>NUCLEOTIDE SEQUENCE [LARGE SCALE GENOMIC DNA]</scope>
    <source>
        <strain evidence="5 6">ALG-7-W6</strain>
    </source>
</reference>
<dbReference type="OrthoDB" id="72053at2759"/>
<feature type="signal peptide" evidence="3">
    <location>
        <begin position="1"/>
        <end position="23"/>
    </location>
</feature>
<dbReference type="PANTHER" id="PTHR45672:SF3">
    <property type="entry name" value="THIOREDOXIN DOMAIN-CONTAINING PROTEIN 5"/>
    <property type="match status" value="1"/>
</dbReference>
<evidence type="ECO:0000259" key="4">
    <source>
        <dbReference type="PROSITE" id="PS51352"/>
    </source>
</evidence>
<dbReference type="STRING" id="133383.A0A1R0H0P3"/>
<dbReference type="EMBL" id="LSSL01001311">
    <property type="protein sequence ID" value="OLY82708.1"/>
    <property type="molecule type" value="Genomic_DNA"/>
</dbReference>
<dbReference type="PROSITE" id="PS51352">
    <property type="entry name" value="THIOREDOXIN_2"/>
    <property type="match status" value="1"/>
</dbReference>
<protein>
    <submittedName>
        <fullName evidence="5">Thioredoxin domain-containing protein 5</fullName>
    </submittedName>
</protein>
<feature type="domain" description="Thioredoxin" evidence="4">
    <location>
        <begin position="12"/>
        <end position="135"/>
    </location>
</feature>
<dbReference type="AlphaFoldDB" id="A0A1R0H0P3"/>
<evidence type="ECO:0000256" key="1">
    <source>
        <dbReference type="ARBA" id="ARBA00006347"/>
    </source>
</evidence>
<dbReference type="InterPro" id="IPR036249">
    <property type="entry name" value="Thioredoxin-like_sf"/>
</dbReference>
<sequence length="135" mass="14813">MNFSTVLAVLSALVVSVVPQAASESASPSIILTNDNFAQDVSEGTWFIKFYSPKCGYSKKLAPIWTELTNQVSQTASSKGVSFGEVDCLQNGETCDSNQVDGYPTLFLYINGKKIEEYPGANNYDDLLQYVNKLY</sequence>
<proteinExistence type="inferred from homology"/>
<gene>
    <name evidence="5" type="ORF">AYI68_g3162</name>
</gene>
<evidence type="ECO:0000313" key="5">
    <source>
        <dbReference type="EMBL" id="OLY82708.1"/>
    </source>
</evidence>